<sequence length="350" mass="39515">MPREFKYFYRIGAYVSILMFLESVTCKNEENKENSCQVGHIELVNDAGLMEMGSYPYMHVVAGSGSFEEKIKRLARHILLNLPMIDHDLFTIGLAKEKLKSLNNKKRRMINETVAYVTLHCTFFHYVPKFNECPDAENWQCCVEAVLDFKCPDAIRSLTTSLLEKDFGLNIDIPAGSLVPRLPLRLNYILWVEDLLKQNQICNDNVTGIDIVLKVDENTALKGVVDRKLFDDQIFDFCMCNPPFYNCGSSASVSTSDHETVVENEVSIDIEDETVCNAPSRQPQNNSRSMNRPNPHSVTVAKTGEVFAEGGELAFVSRIIDDSDPYEGHPVLGVSKWGAWAFGPVLEMKR</sequence>
<dbReference type="PANTHER" id="PTHR13393">
    <property type="entry name" value="SAM-DEPENDENT METHYLTRANSFERASE"/>
    <property type="match status" value="1"/>
</dbReference>
<keyword evidence="2" id="KW-0808">Transferase</keyword>
<evidence type="ECO:0000313" key="4">
    <source>
        <dbReference type="Proteomes" id="UP000887565"/>
    </source>
</evidence>
<keyword evidence="1" id="KW-0489">Methyltransferase</keyword>
<dbReference type="GO" id="GO:0005634">
    <property type="term" value="C:nucleus"/>
    <property type="evidence" value="ECO:0007669"/>
    <property type="project" value="TreeGrafter"/>
</dbReference>
<reference evidence="5" key="1">
    <citation type="submission" date="2022-11" db="UniProtKB">
        <authorList>
            <consortium name="WormBaseParasite"/>
        </authorList>
    </citation>
    <scope>IDENTIFICATION</scope>
</reference>
<evidence type="ECO:0000256" key="3">
    <source>
        <dbReference type="SAM" id="MobiDB-lite"/>
    </source>
</evidence>
<feature type="region of interest" description="Disordered" evidence="3">
    <location>
        <begin position="277"/>
        <end position="297"/>
    </location>
</feature>
<dbReference type="GO" id="GO:0008168">
    <property type="term" value="F:methyltransferase activity"/>
    <property type="evidence" value="ECO:0007669"/>
    <property type="project" value="UniProtKB-KW"/>
</dbReference>
<evidence type="ECO:0000256" key="1">
    <source>
        <dbReference type="ARBA" id="ARBA00022603"/>
    </source>
</evidence>
<dbReference type="GO" id="GO:0070475">
    <property type="term" value="P:rRNA base methylation"/>
    <property type="evidence" value="ECO:0007669"/>
    <property type="project" value="TreeGrafter"/>
</dbReference>
<dbReference type="PANTHER" id="PTHR13393:SF0">
    <property type="entry name" value="RNA N6-ADENOSINE-METHYLTRANSFERASE METTL16"/>
    <property type="match status" value="1"/>
</dbReference>
<organism evidence="4 5">
    <name type="scientific">Romanomermis culicivorax</name>
    <name type="common">Nematode worm</name>
    <dbReference type="NCBI Taxonomy" id="13658"/>
    <lineage>
        <taxon>Eukaryota</taxon>
        <taxon>Metazoa</taxon>
        <taxon>Ecdysozoa</taxon>
        <taxon>Nematoda</taxon>
        <taxon>Enoplea</taxon>
        <taxon>Dorylaimia</taxon>
        <taxon>Mermithida</taxon>
        <taxon>Mermithoidea</taxon>
        <taxon>Mermithidae</taxon>
        <taxon>Romanomermis</taxon>
    </lineage>
</organism>
<proteinExistence type="predicted"/>
<dbReference type="InterPro" id="IPR029063">
    <property type="entry name" value="SAM-dependent_MTases_sf"/>
</dbReference>
<dbReference type="AlphaFoldDB" id="A0A915JBF3"/>
<dbReference type="Pfam" id="PF05971">
    <property type="entry name" value="Methyltransf_10"/>
    <property type="match status" value="1"/>
</dbReference>
<keyword evidence="4" id="KW-1185">Reference proteome</keyword>
<dbReference type="Proteomes" id="UP000887565">
    <property type="component" value="Unplaced"/>
</dbReference>
<dbReference type="Gene3D" id="3.40.50.150">
    <property type="entry name" value="Vaccinia Virus protein VP39"/>
    <property type="match status" value="2"/>
</dbReference>
<dbReference type="WBParaSite" id="nRc.2.0.1.t23115-RA">
    <property type="protein sequence ID" value="nRc.2.0.1.t23115-RA"/>
    <property type="gene ID" value="nRc.2.0.1.g23115"/>
</dbReference>
<accession>A0A915JBF3</accession>
<name>A0A915JBF3_ROMCU</name>
<protein>
    <submittedName>
        <fullName evidence="5">Uncharacterized protein</fullName>
    </submittedName>
</protein>
<dbReference type="InterPro" id="IPR010286">
    <property type="entry name" value="METTL16/RlmF"/>
</dbReference>
<evidence type="ECO:0000313" key="5">
    <source>
        <dbReference type="WBParaSite" id="nRc.2.0.1.t23115-RA"/>
    </source>
</evidence>
<evidence type="ECO:0000256" key="2">
    <source>
        <dbReference type="ARBA" id="ARBA00022679"/>
    </source>
</evidence>